<feature type="binding site" evidence="2">
    <location>
        <position position="126"/>
    </location>
    <ligand>
        <name>substrate</name>
    </ligand>
</feature>
<dbReference type="HAMAP" id="MF_02213">
    <property type="entry name" value="Lipid_II_synth_GatD"/>
    <property type="match status" value="1"/>
</dbReference>
<dbReference type="GO" id="GO:0008360">
    <property type="term" value="P:regulation of cell shape"/>
    <property type="evidence" value="ECO:0007669"/>
    <property type="project" value="UniProtKB-KW"/>
</dbReference>
<keyword evidence="2" id="KW-0133">Cell shape</keyword>
<dbReference type="InterPro" id="IPR029062">
    <property type="entry name" value="Class_I_gatase-like"/>
</dbReference>
<comment type="subunit">
    <text evidence="2">Forms a heterodimer with MurT.</text>
</comment>
<reference evidence="4" key="1">
    <citation type="submission" date="2022-06" db="EMBL/GenBank/DDBJ databases">
        <title>Whole genome shotgun sequencing (WGS) of Rathayibacter sp. ZW T2_19, isolated from stored onions (Allium cepa).</title>
        <authorList>
            <person name="Stoll D.A."/>
            <person name="Huch M."/>
        </authorList>
    </citation>
    <scope>NUCLEOTIDE SEQUENCE</scope>
    <source>
        <strain evidence="4">ZW T2_19</strain>
    </source>
</reference>
<dbReference type="PROSITE" id="PS51274">
    <property type="entry name" value="GATASE_COBBQ"/>
    <property type="match status" value="1"/>
</dbReference>
<evidence type="ECO:0000256" key="1">
    <source>
        <dbReference type="ARBA" id="ARBA00022962"/>
    </source>
</evidence>
<dbReference type="GO" id="GO:0004359">
    <property type="term" value="F:glutaminase activity"/>
    <property type="evidence" value="ECO:0007669"/>
    <property type="project" value="UniProtKB-UniRule"/>
</dbReference>
<gene>
    <name evidence="2" type="primary">gatD</name>
    <name evidence="4" type="ORF">NB037_13000</name>
</gene>
<organism evidence="4 5">
    <name type="scientific">Rathayibacter rubneri</name>
    <dbReference type="NCBI Taxonomy" id="2950106"/>
    <lineage>
        <taxon>Bacteria</taxon>
        <taxon>Bacillati</taxon>
        <taxon>Actinomycetota</taxon>
        <taxon>Actinomycetes</taxon>
        <taxon>Micrococcales</taxon>
        <taxon>Microbacteriaceae</taxon>
        <taxon>Rathayibacter</taxon>
    </lineage>
</organism>
<dbReference type="Pfam" id="PF07685">
    <property type="entry name" value="GATase_3"/>
    <property type="match status" value="1"/>
</dbReference>
<comment type="caution">
    <text evidence="2">Lacks conserved residue(s) required for the propagation of feature annotation.</text>
</comment>
<keyword evidence="1 2" id="KW-0315">Glutamine amidotransferase</keyword>
<evidence type="ECO:0000313" key="5">
    <source>
        <dbReference type="Proteomes" id="UP001155240"/>
    </source>
</evidence>
<comment type="caution">
    <text evidence="4">The sequence shown here is derived from an EMBL/GenBank/DDBJ whole genome shotgun (WGS) entry which is preliminary data.</text>
</comment>
<keyword evidence="2" id="KW-0573">Peptidoglycan synthesis</keyword>
<dbReference type="SUPFAM" id="SSF52317">
    <property type="entry name" value="Class I glutamine amidotransferase-like"/>
    <property type="match status" value="1"/>
</dbReference>
<evidence type="ECO:0000256" key="2">
    <source>
        <dbReference type="HAMAP-Rule" id="MF_02213"/>
    </source>
</evidence>
<comment type="function">
    <text evidence="2">The lipid II isoglutaminyl synthase complex catalyzes the formation of alpha-D-isoglutamine in the cell wall lipid II stem peptide. The GatD subunit catalyzes the hydrolysis of glutamine to glutamate and ammonia. The resulting ammonia molecule is channeled to the active site of MurT.</text>
</comment>
<comment type="pathway">
    <text evidence="2">Cell wall biogenesis; peptidoglycan biosynthesis.</text>
</comment>
<accession>A0A9X2E0U4</accession>
<dbReference type="InterPro" id="IPR043702">
    <property type="entry name" value="Lipid_II_synth_GatD"/>
</dbReference>
<keyword evidence="2" id="KW-0436">Ligase</keyword>
<feature type="domain" description="CobB/CobQ-like glutamine amidotransferase" evidence="3">
    <location>
        <begin position="44"/>
        <end position="193"/>
    </location>
</feature>
<dbReference type="Proteomes" id="UP001155240">
    <property type="component" value="Unassembled WGS sequence"/>
</dbReference>
<evidence type="ECO:0000259" key="3">
    <source>
        <dbReference type="Pfam" id="PF07685"/>
    </source>
</evidence>
<dbReference type="EC" id="6.3.5.13" evidence="2"/>
<proteinExistence type="inferred from homology"/>
<dbReference type="AlphaFoldDB" id="A0A9X2E0U4"/>
<dbReference type="GO" id="GO:0009252">
    <property type="term" value="P:peptidoglycan biosynthetic process"/>
    <property type="evidence" value="ECO:0007669"/>
    <property type="project" value="UniProtKB-UniRule"/>
</dbReference>
<evidence type="ECO:0000313" key="4">
    <source>
        <dbReference type="EMBL" id="MCM6763338.1"/>
    </source>
</evidence>
<protein>
    <recommendedName>
        <fullName evidence="2">Lipid II isoglutaminyl synthase (glutamine-hydrolyzing) subunit GatD</fullName>
        <ecNumber evidence="2">6.3.5.13</ecNumber>
    </recommendedName>
    <alternativeName>
        <fullName evidence="2">Lipid II isoglutaminyl synthase glutaminase subunit</fullName>
        <ecNumber evidence="2">3.5.1.2</ecNumber>
    </alternativeName>
</protein>
<dbReference type="InterPro" id="IPR011698">
    <property type="entry name" value="GATase_3"/>
</dbReference>
<sequence>MTSLRIGVLAPDVLDSNGDAANARVLVARARWAGLDADLVPLRHRDDFRDRPDVLVAGTGADEDLPGVLDVLRDVDATVRGWADSGTEIVAIGAGWELLAESFTTSSGVVQGIGVFPGRAVPAAARATDDLVVESSAGVLVGFENHLRRFEGIDPGTVLGRVLHGTGDGEGFEGHLAGSLLGTHLHGPLLAKNPVLADAILTRIAELNGLEYSVVDPRLVRADETARAAREVIAKRLGVGL</sequence>
<dbReference type="RefSeq" id="WP_251946390.1">
    <property type="nucleotide sequence ID" value="NZ_JAMRYM010000059.1"/>
</dbReference>
<comment type="similarity">
    <text evidence="2">Belongs to the CobB/CobQ family. GatD subfamily.</text>
</comment>
<keyword evidence="2" id="KW-0961">Cell wall biogenesis/degradation</keyword>
<name>A0A9X2E0U4_9MICO</name>
<feature type="active site" evidence="2">
    <location>
        <position position="186"/>
    </location>
</feature>
<dbReference type="EC" id="3.5.1.2" evidence="2"/>
<dbReference type="EMBL" id="JAMRYM010000059">
    <property type="protein sequence ID" value="MCM6763338.1"/>
    <property type="molecule type" value="Genomic_DNA"/>
</dbReference>
<keyword evidence="2" id="KW-0378">Hydrolase</keyword>
<dbReference type="GO" id="GO:0140282">
    <property type="term" value="F:carbon-nitrogen ligase activity on lipid II"/>
    <property type="evidence" value="ECO:0007669"/>
    <property type="project" value="UniProtKB-UniRule"/>
</dbReference>
<comment type="catalytic activity">
    <reaction evidence="2">
        <text>L-glutamine + H2O = L-glutamate + NH4(+)</text>
        <dbReference type="Rhea" id="RHEA:15889"/>
        <dbReference type="ChEBI" id="CHEBI:15377"/>
        <dbReference type="ChEBI" id="CHEBI:28938"/>
        <dbReference type="ChEBI" id="CHEBI:29985"/>
        <dbReference type="ChEBI" id="CHEBI:58359"/>
        <dbReference type="EC" id="3.5.1.2"/>
    </reaction>
</comment>
<keyword evidence="5" id="KW-1185">Reference proteome</keyword>
<dbReference type="GO" id="GO:0071555">
    <property type="term" value="P:cell wall organization"/>
    <property type="evidence" value="ECO:0007669"/>
    <property type="project" value="UniProtKB-KW"/>
</dbReference>
<comment type="catalytic activity">
    <reaction evidence="2">
        <text>beta-D-GlcNAc-(1-&gt;4)-Mur2Ac(oyl-L-Ala-gamma-D-Glu-L-Lys-D-Ala-D-Ala)-di-trans,octa-cis-undecaprenyl diphosphate + L-glutamine + ATP + H2O = beta-D-GlcNAc-(1-&gt;4)-Mur2Ac(oyl-L-Ala-D-isoglutaminyl-L-Lys-D-Ala-D-Ala)-di-trans,octa-cis-undecaprenyl diphosphate + L-glutamate + ADP + phosphate + H(+)</text>
        <dbReference type="Rhea" id="RHEA:57928"/>
        <dbReference type="ChEBI" id="CHEBI:15377"/>
        <dbReference type="ChEBI" id="CHEBI:15378"/>
        <dbReference type="ChEBI" id="CHEBI:29985"/>
        <dbReference type="ChEBI" id="CHEBI:30616"/>
        <dbReference type="ChEBI" id="CHEBI:43474"/>
        <dbReference type="ChEBI" id="CHEBI:58359"/>
        <dbReference type="ChEBI" id="CHEBI:60033"/>
        <dbReference type="ChEBI" id="CHEBI:62233"/>
        <dbReference type="ChEBI" id="CHEBI:456216"/>
        <dbReference type="EC" id="6.3.5.13"/>
    </reaction>
</comment>